<organism evidence="1 2">
    <name type="scientific">Candidatus Liberibacter solanacearum</name>
    <dbReference type="NCBI Taxonomy" id="556287"/>
    <lineage>
        <taxon>Bacteria</taxon>
        <taxon>Pseudomonadati</taxon>
        <taxon>Pseudomonadota</taxon>
        <taxon>Alphaproteobacteria</taxon>
        <taxon>Hyphomicrobiales</taxon>
        <taxon>Rhizobiaceae</taxon>
        <taxon>Liberibacter</taxon>
    </lineage>
</organism>
<dbReference type="Proteomes" id="UP000033731">
    <property type="component" value="Unassembled WGS sequence"/>
</dbReference>
<name>A0A0F4VM82_9HYPH</name>
<protein>
    <submittedName>
        <fullName evidence="1">Uncharacterized protein</fullName>
    </submittedName>
</protein>
<sequence>MGIGGGFFVLAFFSPPTNKNMSESELKMSVQAIKEAIRAKDVAKLCEFLALITNGLKEITHSSKPQTTTAPLQGDPDLKQRVTVLALSYMKKHGDAGKSKFLLDILVPALGAHKTFTDCTDEDFRKLEERLSGVSNA</sequence>
<keyword evidence="2" id="KW-1185">Reference proteome</keyword>
<evidence type="ECO:0000313" key="1">
    <source>
        <dbReference type="EMBL" id="KJZ82504.1"/>
    </source>
</evidence>
<reference evidence="1 2" key="1">
    <citation type="journal article" date="2015" name="Phytopathology">
        <title>Genomes of Candidatus Liberibacter solanacearum haplotype A from New Zealand and the USA suggest significant genome plasticity in the species.</title>
        <authorList>
            <person name="Thompson S.M."/>
            <person name="Johnson C.P."/>
            <person name="Lu A.Y."/>
            <person name="Frampton R.A."/>
            <person name="Sullivan K.L."/>
            <person name="Fiers M.W."/>
            <person name="Crowhurst R.N."/>
            <person name="Pitman A.R."/>
            <person name="Scott I."/>
            <person name="Gudmestad N.C."/>
            <person name="Smith G.R."/>
        </authorList>
    </citation>
    <scope>NUCLEOTIDE SEQUENCE [LARGE SCALE GENOMIC DNA]</scope>
    <source>
        <strain evidence="1 2">LsoNZ1</strain>
    </source>
</reference>
<accession>A0A0F4VM82</accession>
<dbReference type="PATRIC" id="fig|556287.9.peg.112"/>
<evidence type="ECO:0000313" key="2">
    <source>
        <dbReference type="Proteomes" id="UP000033731"/>
    </source>
</evidence>
<dbReference type="AlphaFoldDB" id="A0A0F4VM82"/>
<dbReference type="EMBL" id="JMTK01000001">
    <property type="protein sequence ID" value="KJZ82504.1"/>
    <property type="molecule type" value="Genomic_DNA"/>
</dbReference>
<proteinExistence type="predicted"/>
<comment type="caution">
    <text evidence="1">The sequence shown here is derived from an EMBL/GenBank/DDBJ whole genome shotgun (WGS) entry which is preliminary data.</text>
</comment>
<gene>
    <name evidence="1" type="ORF">DJ66_0111</name>
</gene>